<protein>
    <submittedName>
        <fullName evidence="2">Shikimate dehydrogenase (NADP(+))</fullName>
        <ecNumber evidence="2">1.1.1.25</ecNumber>
    </submittedName>
</protein>
<gene>
    <name evidence="2" type="primary">aroE_25</name>
    <name evidence="2" type="ORF">SDC9_67829</name>
</gene>
<dbReference type="SUPFAM" id="SSF51735">
    <property type="entry name" value="NAD(P)-binding Rossmann-fold domains"/>
    <property type="match status" value="1"/>
</dbReference>
<dbReference type="PANTHER" id="PTHR21089:SF1">
    <property type="entry name" value="BIFUNCTIONAL 3-DEHYDROQUINATE DEHYDRATASE_SHIKIMATE DEHYDROGENASE, CHLOROPLASTIC"/>
    <property type="match status" value="1"/>
</dbReference>
<dbReference type="GO" id="GO:0004764">
    <property type="term" value="F:shikimate 3-dehydrogenase (NADP+) activity"/>
    <property type="evidence" value="ECO:0007669"/>
    <property type="project" value="UniProtKB-EC"/>
</dbReference>
<dbReference type="Gene3D" id="3.40.50.720">
    <property type="entry name" value="NAD(P)-binding Rossmann-like Domain"/>
    <property type="match status" value="1"/>
</dbReference>
<proteinExistence type="predicted"/>
<dbReference type="PANTHER" id="PTHR21089">
    <property type="entry name" value="SHIKIMATE DEHYDROGENASE"/>
    <property type="match status" value="1"/>
</dbReference>
<dbReference type="InterPro" id="IPR046346">
    <property type="entry name" value="Aminoacid_DH-like_N_sf"/>
</dbReference>
<dbReference type="EC" id="1.1.1.25" evidence="2"/>
<dbReference type="GO" id="GO:0050661">
    <property type="term" value="F:NADP binding"/>
    <property type="evidence" value="ECO:0007669"/>
    <property type="project" value="TreeGrafter"/>
</dbReference>
<dbReference type="GO" id="GO:0005829">
    <property type="term" value="C:cytosol"/>
    <property type="evidence" value="ECO:0007669"/>
    <property type="project" value="TreeGrafter"/>
</dbReference>
<comment type="caution">
    <text evidence="2">The sequence shown here is derived from an EMBL/GenBank/DDBJ whole genome shotgun (WGS) entry which is preliminary data.</text>
</comment>
<dbReference type="InterPro" id="IPR022893">
    <property type="entry name" value="Shikimate_DH_fam"/>
</dbReference>
<sequence length="245" mass="27531">MRYFGLIGYPLGHSFSKSYFTAFFENNNIDASYDLYPIENINKLPELLQTVELTGLNVTIPYKEKVIPFLDELDETASAIGAVNVIKFTRNADKTILKGYNSDTIGFENAIRPFLKPHHRRALILGTGGASKAIVYTLKKLGIDTSYVSRNASADILCYEDLNKETLNKHSLIINTTPLGMYPKTDACPAIPYQFLTPDHVLYDLVYRPEETLFMKKGKENGAVTVNGLEMLYGQAIASWQIWAE</sequence>
<feature type="domain" description="Shikimate dehydrogenase substrate binding N-terminal" evidence="1">
    <location>
        <begin position="6"/>
        <end position="86"/>
    </location>
</feature>
<dbReference type="InterPro" id="IPR036291">
    <property type="entry name" value="NAD(P)-bd_dom_sf"/>
</dbReference>
<dbReference type="Pfam" id="PF08501">
    <property type="entry name" value="Shikimate_dh_N"/>
    <property type="match status" value="1"/>
</dbReference>
<organism evidence="2">
    <name type="scientific">bioreactor metagenome</name>
    <dbReference type="NCBI Taxonomy" id="1076179"/>
    <lineage>
        <taxon>unclassified sequences</taxon>
        <taxon>metagenomes</taxon>
        <taxon>ecological metagenomes</taxon>
    </lineage>
</organism>
<evidence type="ECO:0000313" key="2">
    <source>
        <dbReference type="EMBL" id="MPM21385.1"/>
    </source>
</evidence>
<dbReference type="GO" id="GO:0009423">
    <property type="term" value="P:chorismate biosynthetic process"/>
    <property type="evidence" value="ECO:0007669"/>
    <property type="project" value="TreeGrafter"/>
</dbReference>
<keyword evidence="2" id="KW-0560">Oxidoreductase</keyword>
<dbReference type="InterPro" id="IPR013708">
    <property type="entry name" value="Shikimate_DH-bd_N"/>
</dbReference>
<dbReference type="SUPFAM" id="SSF53223">
    <property type="entry name" value="Aminoacid dehydrogenase-like, N-terminal domain"/>
    <property type="match status" value="1"/>
</dbReference>
<dbReference type="CDD" id="cd01065">
    <property type="entry name" value="NAD_bind_Shikimate_DH"/>
    <property type="match status" value="1"/>
</dbReference>
<reference evidence="2" key="1">
    <citation type="submission" date="2019-08" db="EMBL/GenBank/DDBJ databases">
        <authorList>
            <person name="Kucharzyk K."/>
            <person name="Murdoch R.W."/>
            <person name="Higgins S."/>
            <person name="Loffler F."/>
        </authorList>
    </citation>
    <scope>NUCLEOTIDE SEQUENCE</scope>
</reference>
<dbReference type="EMBL" id="VSSQ01003579">
    <property type="protein sequence ID" value="MPM21385.1"/>
    <property type="molecule type" value="Genomic_DNA"/>
</dbReference>
<accession>A0A644XYR5</accession>
<name>A0A644XYR5_9ZZZZ</name>
<dbReference type="GO" id="GO:0019632">
    <property type="term" value="P:shikimate metabolic process"/>
    <property type="evidence" value="ECO:0007669"/>
    <property type="project" value="TreeGrafter"/>
</dbReference>
<dbReference type="Gene3D" id="3.40.50.10860">
    <property type="entry name" value="Leucine Dehydrogenase, chain A, domain 1"/>
    <property type="match status" value="1"/>
</dbReference>
<dbReference type="AlphaFoldDB" id="A0A644XYR5"/>
<evidence type="ECO:0000259" key="1">
    <source>
        <dbReference type="Pfam" id="PF08501"/>
    </source>
</evidence>